<comment type="caution">
    <text evidence="1">The sequence shown here is derived from an EMBL/GenBank/DDBJ whole genome shotgun (WGS) entry which is preliminary data.</text>
</comment>
<reference evidence="1" key="2">
    <citation type="submission" date="2020-09" db="EMBL/GenBank/DDBJ databases">
        <authorList>
            <person name="Sun Q."/>
            <person name="Zhou Y."/>
        </authorList>
    </citation>
    <scope>NUCLEOTIDE SEQUENCE</scope>
    <source>
        <strain evidence="1">CGMCC 4.7201</strain>
    </source>
</reference>
<sequence>MPLFSRHRGIRPRLAPELDDTALGRVLGQVEPLWSLGQLETVVDLLDDVVRDTGQNWDRKGHRLKVLAESVGRIVPGYWRRHHPGAQAALLLHAWSDVVHARSQGSPCDLSETRKTCLRAAELVPDDPNPWTVLLAALRLERRPNQEMAEVWREIKARDTWNREAHLQALGYLSPQECGSTGLMMDLVDGVRAEMPADAPTAGLEVTAIVRGYQRTLTSGGLAAVTISEHWSRPDAAQALGVAATHWTTPGFLTHAAAVADLNVLAYALVKAARTEEAGRALHATQGIATPWPWNADGDPLEQFTYWRSGLHPDRR</sequence>
<dbReference type="AlphaFoldDB" id="A0A917ZVN9"/>
<accession>A0A917ZVN9</accession>
<dbReference type="Proteomes" id="UP000641932">
    <property type="component" value="Unassembled WGS sequence"/>
</dbReference>
<proteinExistence type="predicted"/>
<gene>
    <name evidence="1" type="ORF">GCM10012280_60660</name>
</gene>
<protein>
    <submittedName>
        <fullName evidence="1">Uncharacterized protein</fullName>
    </submittedName>
</protein>
<evidence type="ECO:0000313" key="1">
    <source>
        <dbReference type="EMBL" id="GGO97866.1"/>
    </source>
</evidence>
<name>A0A917ZVN9_9ACTN</name>
<dbReference type="RefSeq" id="WP_189135034.1">
    <property type="nucleotide sequence ID" value="NZ_BMMS01000035.1"/>
</dbReference>
<organism evidence="1 2">
    <name type="scientific">Wenjunlia tyrosinilytica</name>
    <dbReference type="NCBI Taxonomy" id="1544741"/>
    <lineage>
        <taxon>Bacteria</taxon>
        <taxon>Bacillati</taxon>
        <taxon>Actinomycetota</taxon>
        <taxon>Actinomycetes</taxon>
        <taxon>Kitasatosporales</taxon>
        <taxon>Streptomycetaceae</taxon>
        <taxon>Wenjunlia</taxon>
    </lineage>
</organism>
<dbReference type="EMBL" id="BMMS01000035">
    <property type="protein sequence ID" value="GGO97866.1"/>
    <property type="molecule type" value="Genomic_DNA"/>
</dbReference>
<evidence type="ECO:0000313" key="2">
    <source>
        <dbReference type="Proteomes" id="UP000641932"/>
    </source>
</evidence>
<keyword evidence="2" id="KW-1185">Reference proteome</keyword>
<reference evidence="1" key="1">
    <citation type="journal article" date="2014" name="Int. J. Syst. Evol. Microbiol.">
        <title>Complete genome sequence of Corynebacterium casei LMG S-19264T (=DSM 44701T), isolated from a smear-ripened cheese.</title>
        <authorList>
            <consortium name="US DOE Joint Genome Institute (JGI-PGF)"/>
            <person name="Walter F."/>
            <person name="Albersmeier A."/>
            <person name="Kalinowski J."/>
            <person name="Ruckert C."/>
        </authorList>
    </citation>
    <scope>NUCLEOTIDE SEQUENCE</scope>
    <source>
        <strain evidence="1">CGMCC 4.7201</strain>
    </source>
</reference>